<evidence type="ECO:0000256" key="1">
    <source>
        <dbReference type="ARBA" id="ARBA00022679"/>
    </source>
</evidence>
<comment type="caution">
    <text evidence="4">The sequence shown here is derived from an EMBL/GenBank/DDBJ whole genome shotgun (WGS) entry which is preliminary data.</text>
</comment>
<dbReference type="SUPFAM" id="SSF53335">
    <property type="entry name" value="S-adenosyl-L-methionine-dependent methyltransferases"/>
    <property type="match status" value="1"/>
</dbReference>
<organism evidence="4 5">
    <name type="scientific">Lasiosphaeria ovina</name>
    <dbReference type="NCBI Taxonomy" id="92902"/>
    <lineage>
        <taxon>Eukaryota</taxon>
        <taxon>Fungi</taxon>
        <taxon>Dikarya</taxon>
        <taxon>Ascomycota</taxon>
        <taxon>Pezizomycotina</taxon>
        <taxon>Sordariomycetes</taxon>
        <taxon>Sordariomycetidae</taxon>
        <taxon>Sordariales</taxon>
        <taxon>Lasiosphaeriaceae</taxon>
        <taxon>Lasiosphaeria</taxon>
    </lineage>
</organism>
<accession>A0AAE0N5B9</accession>
<name>A0AAE0N5B9_9PEZI</name>
<evidence type="ECO:0000313" key="5">
    <source>
        <dbReference type="Proteomes" id="UP001287356"/>
    </source>
</evidence>
<protein>
    <submittedName>
        <fullName evidence="4">S-adenosyl-L-methionine-dependent methyltransferase</fullName>
    </submittedName>
</protein>
<dbReference type="GO" id="GO:0005783">
    <property type="term" value="C:endoplasmic reticulum"/>
    <property type="evidence" value="ECO:0007669"/>
    <property type="project" value="TreeGrafter"/>
</dbReference>
<dbReference type="CDD" id="cd02440">
    <property type="entry name" value="AdoMet_MTases"/>
    <property type="match status" value="1"/>
</dbReference>
<reference evidence="4" key="2">
    <citation type="submission" date="2023-06" db="EMBL/GenBank/DDBJ databases">
        <authorList>
            <consortium name="Lawrence Berkeley National Laboratory"/>
            <person name="Haridas S."/>
            <person name="Hensen N."/>
            <person name="Bonometti L."/>
            <person name="Westerberg I."/>
            <person name="Brannstrom I.O."/>
            <person name="Guillou S."/>
            <person name="Cros-Aarteil S."/>
            <person name="Calhoun S."/>
            <person name="Kuo A."/>
            <person name="Mondo S."/>
            <person name="Pangilinan J."/>
            <person name="Riley R."/>
            <person name="Labutti K."/>
            <person name="Andreopoulos B."/>
            <person name="Lipzen A."/>
            <person name="Chen C."/>
            <person name="Yanf M."/>
            <person name="Daum C."/>
            <person name="Ng V."/>
            <person name="Clum A."/>
            <person name="Steindorff A."/>
            <person name="Ohm R."/>
            <person name="Martin F."/>
            <person name="Silar P."/>
            <person name="Natvig D."/>
            <person name="Lalanne C."/>
            <person name="Gautier V."/>
            <person name="Ament-Velasquez S.L."/>
            <person name="Kruys A."/>
            <person name="Hutchinson M.I."/>
            <person name="Powell A.J."/>
            <person name="Barry K."/>
            <person name="Miller A.N."/>
            <person name="Grigoriev I.V."/>
            <person name="Debuchy R."/>
            <person name="Gladieux P."/>
            <person name="Thoren M.H."/>
            <person name="Johannesson H."/>
        </authorList>
    </citation>
    <scope>NUCLEOTIDE SEQUENCE</scope>
    <source>
        <strain evidence="4">CBS 958.72</strain>
    </source>
</reference>
<comment type="similarity">
    <text evidence="2">Belongs to the class I-like SAM-binding methyltransferase superfamily. Erg6/SMT family.</text>
</comment>
<dbReference type="InterPro" id="IPR050447">
    <property type="entry name" value="Erg6_SMT_methyltransf"/>
</dbReference>
<dbReference type="InterPro" id="IPR013216">
    <property type="entry name" value="Methyltransf_11"/>
</dbReference>
<dbReference type="GO" id="GO:0003838">
    <property type="term" value="F:sterol 24-C-methyltransferase activity"/>
    <property type="evidence" value="ECO:0007669"/>
    <property type="project" value="TreeGrafter"/>
</dbReference>
<sequence>MAATTSHAGSEPEPIINPNPYLQAYYGSLESRIGYRLVLGGTRHFGFYEKENSWPVPIGRALRAMEDKLFDALGLPAGSQVLDAGCGVGHVALHMARRGLRITGIDVVEHHIAKARQNVARSALPPGQVTVQKMDYHHLESVADGSLDGAYTMETFVHATDPEAVLAGFHRILRPGGRLVLFEYDHCDPGGRPDGDDAQAAAEALGYRDVVNKFAAMPTNQRSHPGVFKRMLEDAGFGDVVVRDYSPHIRPMLRLFWLLAAVPNFFIRLLRLERFFINTFAGAQAYRYHTLWRYVAISATKPGETFAAESAKTK</sequence>
<dbReference type="Pfam" id="PF08241">
    <property type="entry name" value="Methyltransf_11"/>
    <property type="match status" value="1"/>
</dbReference>
<keyword evidence="4" id="KW-0489">Methyltransferase</keyword>
<reference evidence="4" key="1">
    <citation type="journal article" date="2023" name="Mol. Phylogenet. Evol.">
        <title>Genome-scale phylogeny and comparative genomics of the fungal order Sordariales.</title>
        <authorList>
            <person name="Hensen N."/>
            <person name="Bonometti L."/>
            <person name="Westerberg I."/>
            <person name="Brannstrom I.O."/>
            <person name="Guillou S."/>
            <person name="Cros-Aarteil S."/>
            <person name="Calhoun S."/>
            <person name="Haridas S."/>
            <person name="Kuo A."/>
            <person name="Mondo S."/>
            <person name="Pangilinan J."/>
            <person name="Riley R."/>
            <person name="LaButti K."/>
            <person name="Andreopoulos B."/>
            <person name="Lipzen A."/>
            <person name="Chen C."/>
            <person name="Yan M."/>
            <person name="Daum C."/>
            <person name="Ng V."/>
            <person name="Clum A."/>
            <person name="Steindorff A."/>
            <person name="Ohm R.A."/>
            <person name="Martin F."/>
            <person name="Silar P."/>
            <person name="Natvig D.O."/>
            <person name="Lalanne C."/>
            <person name="Gautier V."/>
            <person name="Ament-Velasquez S.L."/>
            <person name="Kruys A."/>
            <person name="Hutchinson M.I."/>
            <person name="Powell A.J."/>
            <person name="Barry K."/>
            <person name="Miller A.N."/>
            <person name="Grigoriev I.V."/>
            <person name="Debuchy R."/>
            <person name="Gladieux P."/>
            <person name="Hiltunen Thoren M."/>
            <person name="Johannesson H."/>
        </authorList>
    </citation>
    <scope>NUCLEOTIDE SEQUENCE</scope>
    <source>
        <strain evidence="4">CBS 958.72</strain>
    </source>
</reference>
<gene>
    <name evidence="4" type="ORF">B0T24DRAFT_667641</name>
</gene>
<evidence type="ECO:0000256" key="2">
    <source>
        <dbReference type="ARBA" id="ARBA00038188"/>
    </source>
</evidence>
<dbReference type="PANTHER" id="PTHR44068">
    <property type="entry name" value="ZGC:194242"/>
    <property type="match status" value="1"/>
</dbReference>
<dbReference type="InterPro" id="IPR029063">
    <property type="entry name" value="SAM-dependent_MTases_sf"/>
</dbReference>
<dbReference type="GO" id="GO:0006696">
    <property type="term" value="P:ergosterol biosynthetic process"/>
    <property type="evidence" value="ECO:0007669"/>
    <property type="project" value="TreeGrafter"/>
</dbReference>
<feature type="domain" description="Methyltransferase type 11" evidence="3">
    <location>
        <begin position="82"/>
        <end position="181"/>
    </location>
</feature>
<dbReference type="AlphaFoldDB" id="A0AAE0N5B9"/>
<dbReference type="Gene3D" id="3.40.50.150">
    <property type="entry name" value="Vaccinia Virus protein VP39"/>
    <property type="match status" value="1"/>
</dbReference>
<keyword evidence="5" id="KW-1185">Reference proteome</keyword>
<dbReference type="PANTHER" id="PTHR44068:SF1">
    <property type="entry name" value="HYPOTHETICAL LOC100005854"/>
    <property type="match status" value="1"/>
</dbReference>
<dbReference type="GO" id="GO:0032259">
    <property type="term" value="P:methylation"/>
    <property type="evidence" value="ECO:0007669"/>
    <property type="project" value="UniProtKB-KW"/>
</dbReference>
<dbReference type="EMBL" id="JAULSN010000005">
    <property type="protein sequence ID" value="KAK3370845.1"/>
    <property type="molecule type" value="Genomic_DNA"/>
</dbReference>
<keyword evidence="1" id="KW-0808">Transferase</keyword>
<evidence type="ECO:0000313" key="4">
    <source>
        <dbReference type="EMBL" id="KAK3370845.1"/>
    </source>
</evidence>
<dbReference type="Proteomes" id="UP001287356">
    <property type="component" value="Unassembled WGS sequence"/>
</dbReference>
<evidence type="ECO:0000259" key="3">
    <source>
        <dbReference type="Pfam" id="PF08241"/>
    </source>
</evidence>
<proteinExistence type="inferred from homology"/>